<dbReference type="GO" id="GO:0005886">
    <property type="term" value="C:plasma membrane"/>
    <property type="evidence" value="ECO:0007669"/>
    <property type="project" value="UniProtKB-SubCell"/>
</dbReference>
<organism evidence="10 11">
    <name type="scientific">Micromonospora lupini str. Lupac 08</name>
    <dbReference type="NCBI Taxonomy" id="1150864"/>
    <lineage>
        <taxon>Bacteria</taxon>
        <taxon>Bacillati</taxon>
        <taxon>Actinomycetota</taxon>
        <taxon>Actinomycetes</taxon>
        <taxon>Micromonosporales</taxon>
        <taxon>Micromonosporaceae</taxon>
        <taxon>Micromonospora</taxon>
    </lineage>
</organism>
<dbReference type="EMBL" id="CAIE01000037">
    <property type="protein sequence ID" value="CCH20026.1"/>
    <property type="molecule type" value="Genomic_DNA"/>
</dbReference>
<evidence type="ECO:0000256" key="1">
    <source>
        <dbReference type="ARBA" id="ARBA00004651"/>
    </source>
</evidence>
<dbReference type="InterPro" id="IPR032816">
    <property type="entry name" value="VTT_dom"/>
</dbReference>
<feature type="transmembrane region" description="Helical" evidence="7">
    <location>
        <begin position="111"/>
        <end position="134"/>
    </location>
</feature>
<comment type="caution">
    <text evidence="10">The sequence shown here is derived from an EMBL/GenBank/DDBJ whole genome shotgun (WGS) entry which is preliminary data.</text>
</comment>
<feature type="domain" description="VTT" evidence="9">
    <location>
        <begin position="41"/>
        <end position="159"/>
    </location>
</feature>
<feature type="compositionally biased region" description="Low complexity" evidence="8">
    <location>
        <begin position="240"/>
        <end position="249"/>
    </location>
</feature>
<feature type="transmembrane region" description="Helical" evidence="7">
    <location>
        <begin position="7"/>
        <end position="26"/>
    </location>
</feature>
<evidence type="ECO:0000256" key="8">
    <source>
        <dbReference type="SAM" id="MobiDB-lite"/>
    </source>
</evidence>
<comment type="similarity">
    <text evidence="2 7">Belongs to the DedA family.</text>
</comment>
<dbReference type="PANTHER" id="PTHR30353">
    <property type="entry name" value="INNER MEMBRANE PROTEIN DEDA-RELATED"/>
    <property type="match status" value="1"/>
</dbReference>
<evidence type="ECO:0000313" key="11">
    <source>
        <dbReference type="Proteomes" id="UP000003448"/>
    </source>
</evidence>
<keyword evidence="5 7" id="KW-1133">Transmembrane helix</keyword>
<dbReference type="AlphaFoldDB" id="I0L879"/>
<evidence type="ECO:0000256" key="2">
    <source>
        <dbReference type="ARBA" id="ARBA00010792"/>
    </source>
</evidence>
<evidence type="ECO:0000313" key="10">
    <source>
        <dbReference type="EMBL" id="CCH20026.1"/>
    </source>
</evidence>
<evidence type="ECO:0000259" key="9">
    <source>
        <dbReference type="Pfam" id="PF09335"/>
    </source>
</evidence>
<evidence type="ECO:0000256" key="3">
    <source>
        <dbReference type="ARBA" id="ARBA00022475"/>
    </source>
</evidence>
<comment type="subcellular location">
    <subcellularLocation>
        <location evidence="1 7">Cell membrane</location>
        <topology evidence="1 7">Multi-pass membrane protein</topology>
    </subcellularLocation>
</comment>
<dbReference type="Proteomes" id="UP000003448">
    <property type="component" value="Unassembled WGS sequence"/>
</dbReference>
<dbReference type="PANTHER" id="PTHR30353:SF15">
    <property type="entry name" value="INNER MEMBRANE PROTEIN YABI"/>
    <property type="match status" value="1"/>
</dbReference>
<reference evidence="11" key="1">
    <citation type="journal article" date="2012" name="J. Bacteriol.">
        <title>Genome Sequence of Micromonospora lupini Lupac 08, Isolated from Root Nodules of Lupinus angustifolius.</title>
        <authorList>
            <person name="Alonso-Vega P."/>
            <person name="Normand P."/>
            <person name="Bacigalupe R."/>
            <person name="Pujic P."/>
            <person name="Lajus A."/>
            <person name="Vallenet D."/>
            <person name="Carro L."/>
            <person name="Coll P."/>
            <person name="Trujillo M.E."/>
        </authorList>
    </citation>
    <scope>NUCLEOTIDE SEQUENCE [LARGE SCALE GENOMIC DNA]</scope>
    <source>
        <strain evidence="11">Lupac 08</strain>
    </source>
</reference>
<keyword evidence="3 7" id="KW-1003">Cell membrane</keyword>
<feature type="region of interest" description="Disordered" evidence="8">
    <location>
        <begin position="203"/>
        <end position="284"/>
    </location>
</feature>
<dbReference type="eggNOG" id="COG0586">
    <property type="taxonomic scope" value="Bacteria"/>
</dbReference>
<evidence type="ECO:0000256" key="7">
    <source>
        <dbReference type="RuleBase" id="RU367016"/>
    </source>
</evidence>
<evidence type="ECO:0000256" key="5">
    <source>
        <dbReference type="ARBA" id="ARBA00022989"/>
    </source>
</evidence>
<dbReference type="InterPro" id="IPR032818">
    <property type="entry name" value="DedA-like"/>
</dbReference>
<dbReference type="Pfam" id="PF09335">
    <property type="entry name" value="VTT_dom"/>
    <property type="match status" value="1"/>
</dbReference>
<protein>
    <recommendedName>
        <fullName evidence="9">VTT domain-containing protein</fullName>
    </recommendedName>
</protein>
<proteinExistence type="inferred from homology"/>
<gene>
    <name evidence="10" type="ORF">MILUP08_44906</name>
</gene>
<feature type="transmembrane region" description="Helical" evidence="7">
    <location>
        <begin position="174"/>
        <end position="193"/>
    </location>
</feature>
<evidence type="ECO:0000256" key="4">
    <source>
        <dbReference type="ARBA" id="ARBA00022692"/>
    </source>
</evidence>
<feature type="transmembrane region" description="Helical" evidence="7">
    <location>
        <begin position="141"/>
        <end position="162"/>
    </location>
</feature>
<evidence type="ECO:0000256" key="6">
    <source>
        <dbReference type="ARBA" id="ARBA00023136"/>
    </source>
</evidence>
<dbReference type="RefSeq" id="WP_007462614.1">
    <property type="nucleotide sequence ID" value="NZ_HF570108.1"/>
</dbReference>
<name>I0L879_9ACTN</name>
<keyword evidence="6 7" id="KW-0472">Membrane</keyword>
<sequence>MFDVQHWLVSLPPIAVYLLVAGVIGVESMGVPLPGEIVLVSSALLAATGVVEPEWVATAAAAGAIVGDSIGYAVGRRGGRPLLARLGRRFPRHLGPAQLARAEQSFARHGVWAVFFGRFVALLRILAGPLAGALHVPYRRFLVANAAGGLVWAFGTTYLLFTVGRAAEHWLKDISWAGLVLAVLAGLASTWWLRRRAHRLEAAEPAQSTEPAGSAEPEPAQSTEPAESAERAKSAEPVQSAEPAESATPTPAPDGDPPLSVGPALDVEPAPVPGAAPARTGRNR</sequence>
<keyword evidence="11" id="KW-1185">Reference proteome</keyword>
<accession>I0L879</accession>
<keyword evidence="4 7" id="KW-0812">Transmembrane</keyword>